<dbReference type="SMART" id="SM00671">
    <property type="entry name" value="SEL1"/>
    <property type="match status" value="1"/>
</dbReference>
<protein>
    <recommendedName>
        <fullName evidence="3">Sel1 repeat-containing protein</fullName>
    </recommendedName>
</protein>
<evidence type="ECO:0008006" key="3">
    <source>
        <dbReference type="Google" id="ProtNLM"/>
    </source>
</evidence>
<evidence type="ECO:0000313" key="2">
    <source>
        <dbReference type="Proteomes" id="UP001064632"/>
    </source>
</evidence>
<proteinExistence type="predicted"/>
<dbReference type="Pfam" id="PF08238">
    <property type="entry name" value="Sel1"/>
    <property type="match status" value="1"/>
</dbReference>
<organism evidence="1 2">
    <name type="scientific">Tahibacter amnicola</name>
    <dbReference type="NCBI Taxonomy" id="2976241"/>
    <lineage>
        <taxon>Bacteria</taxon>
        <taxon>Pseudomonadati</taxon>
        <taxon>Pseudomonadota</taxon>
        <taxon>Gammaproteobacteria</taxon>
        <taxon>Lysobacterales</taxon>
        <taxon>Rhodanobacteraceae</taxon>
        <taxon>Tahibacter</taxon>
    </lineage>
</organism>
<dbReference type="InterPro" id="IPR011990">
    <property type="entry name" value="TPR-like_helical_dom_sf"/>
</dbReference>
<evidence type="ECO:0000313" key="1">
    <source>
        <dbReference type="EMBL" id="UXI66567.1"/>
    </source>
</evidence>
<dbReference type="EMBL" id="CP104694">
    <property type="protein sequence ID" value="UXI66567.1"/>
    <property type="molecule type" value="Genomic_DNA"/>
</dbReference>
<name>A0ABY6BFC5_9GAMM</name>
<dbReference type="Gene3D" id="1.25.40.10">
    <property type="entry name" value="Tetratricopeptide repeat domain"/>
    <property type="match status" value="1"/>
</dbReference>
<dbReference type="SUPFAM" id="SSF81901">
    <property type="entry name" value="HCP-like"/>
    <property type="match status" value="1"/>
</dbReference>
<dbReference type="RefSeq" id="WP_261693551.1">
    <property type="nucleotide sequence ID" value="NZ_CP104694.1"/>
</dbReference>
<sequence>MAASDPVAQFELARRYHRGEGVPIDYSEAMRLYRLSARQSYSPAKEMLGLILSKPDPAEPLGVAVSWLQELSMARVAGSSGGLEGVAAPAREEDLLSDLLQWRVGTDIGRPLVP</sequence>
<dbReference type="Proteomes" id="UP001064632">
    <property type="component" value="Chromosome"/>
</dbReference>
<dbReference type="InterPro" id="IPR006597">
    <property type="entry name" value="Sel1-like"/>
</dbReference>
<gene>
    <name evidence="1" type="ORF">N4264_17665</name>
</gene>
<accession>A0ABY6BFC5</accession>
<keyword evidence="2" id="KW-1185">Reference proteome</keyword>
<reference evidence="1" key="1">
    <citation type="submission" date="2022-09" db="EMBL/GenBank/DDBJ databases">
        <title>Tahibacter sp. nov., isolated from a fresh water.</title>
        <authorList>
            <person name="Baek J.H."/>
            <person name="Lee J.K."/>
            <person name="Kim J.M."/>
            <person name="Jeon C.O."/>
        </authorList>
    </citation>
    <scope>NUCLEOTIDE SEQUENCE</scope>
    <source>
        <strain evidence="1">W38</strain>
    </source>
</reference>